<comment type="function">
    <text evidence="10">Catalyzes the first step in hexosamine metabolism, converting fructose-6P into glucosamine-6P using glutamine as a nitrogen source.</text>
</comment>
<dbReference type="FunFam" id="3.40.50.10490:FF:000001">
    <property type="entry name" value="Glutamine--fructose-6-phosphate aminotransferase [isomerizing]"/>
    <property type="match status" value="1"/>
</dbReference>
<evidence type="ECO:0000313" key="14">
    <source>
        <dbReference type="Proteomes" id="UP000092839"/>
    </source>
</evidence>
<dbReference type="GO" id="GO:0006002">
    <property type="term" value="P:fructose 6-phosphate metabolic process"/>
    <property type="evidence" value="ECO:0007669"/>
    <property type="project" value="TreeGrafter"/>
</dbReference>
<dbReference type="STRING" id="1274631.LMTR13_19875"/>
<accession>A0A1B1UH41</accession>
<comment type="subcellular location">
    <subcellularLocation>
        <location evidence="2 10">Cytoplasm</location>
    </subcellularLocation>
</comment>
<dbReference type="HAMAP" id="MF_00164">
    <property type="entry name" value="GlmS"/>
    <property type="match status" value="1"/>
</dbReference>
<dbReference type="GO" id="GO:0006487">
    <property type="term" value="P:protein N-linked glycosylation"/>
    <property type="evidence" value="ECO:0007669"/>
    <property type="project" value="TreeGrafter"/>
</dbReference>
<protein>
    <recommendedName>
        <fullName evidence="4 10">Glutamine--fructose-6-phosphate aminotransferase [isomerizing]</fullName>
        <ecNumber evidence="3 10">2.6.1.16</ecNumber>
    </recommendedName>
    <alternativeName>
        <fullName evidence="10">D-fructose-6-phosphate amidotransferase</fullName>
    </alternativeName>
    <alternativeName>
        <fullName evidence="10">GFAT</fullName>
    </alternativeName>
    <alternativeName>
        <fullName evidence="10">Glucosamine-6-phosphate synthase</fullName>
    </alternativeName>
    <alternativeName>
        <fullName evidence="10">Hexosephosphate aminotransferase</fullName>
    </alternativeName>
    <alternativeName>
        <fullName evidence="10">L-glutamine--D-fructose-6-phosphate amidotransferase</fullName>
    </alternativeName>
</protein>
<dbReference type="AlphaFoldDB" id="A0A1B1UH41"/>
<evidence type="ECO:0000256" key="10">
    <source>
        <dbReference type="HAMAP-Rule" id="MF_00164"/>
    </source>
</evidence>
<evidence type="ECO:0000256" key="8">
    <source>
        <dbReference type="ARBA" id="ARBA00022737"/>
    </source>
</evidence>
<dbReference type="PROSITE" id="PS51464">
    <property type="entry name" value="SIS"/>
    <property type="match status" value="2"/>
</dbReference>
<keyword evidence="9" id="KW-0315">Glutamine amidotransferase</keyword>
<dbReference type="CDD" id="cd05009">
    <property type="entry name" value="SIS_GlmS_GlmD_2"/>
    <property type="match status" value="1"/>
</dbReference>
<dbReference type="FunFam" id="3.40.50.10490:FF:000057">
    <property type="entry name" value="Glutamine--fructose-6-phosphate aminotransferase [isomerizing]"/>
    <property type="match status" value="1"/>
</dbReference>
<dbReference type="PROSITE" id="PS51278">
    <property type="entry name" value="GATASE_TYPE_2"/>
    <property type="match status" value="1"/>
</dbReference>
<proteinExistence type="inferred from homology"/>
<evidence type="ECO:0000313" key="13">
    <source>
        <dbReference type="EMBL" id="ANW02091.1"/>
    </source>
</evidence>
<evidence type="ECO:0000256" key="9">
    <source>
        <dbReference type="ARBA" id="ARBA00022962"/>
    </source>
</evidence>
<name>A0A1B1UH41_9BRAD</name>
<dbReference type="InterPro" id="IPR001347">
    <property type="entry name" value="SIS_dom"/>
</dbReference>
<organism evidence="13 14">
    <name type="scientific">Bradyrhizobium icense</name>
    <dbReference type="NCBI Taxonomy" id="1274631"/>
    <lineage>
        <taxon>Bacteria</taxon>
        <taxon>Pseudomonadati</taxon>
        <taxon>Pseudomonadota</taxon>
        <taxon>Alphaproteobacteria</taxon>
        <taxon>Hyphomicrobiales</taxon>
        <taxon>Nitrobacteraceae</taxon>
        <taxon>Bradyrhizobium</taxon>
    </lineage>
</organism>
<dbReference type="GO" id="GO:0097367">
    <property type="term" value="F:carbohydrate derivative binding"/>
    <property type="evidence" value="ECO:0007669"/>
    <property type="project" value="InterPro"/>
</dbReference>
<evidence type="ECO:0000256" key="2">
    <source>
        <dbReference type="ARBA" id="ARBA00004496"/>
    </source>
</evidence>
<feature type="initiator methionine" description="Removed" evidence="10">
    <location>
        <position position="1"/>
    </location>
</feature>
<dbReference type="RefSeq" id="WP_065729304.1">
    <property type="nucleotide sequence ID" value="NZ_CP016428.1"/>
</dbReference>
<dbReference type="InterPro" id="IPR047084">
    <property type="entry name" value="GFAT_N"/>
</dbReference>
<evidence type="ECO:0000256" key="4">
    <source>
        <dbReference type="ARBA" id="ARBA00016090"/>
    </source>
</evidence>
<keyword evidence="7 10" id="KW-0808">Transferase</keyword>
<dbReference type="PANTHER" id="PTHR10937">
    <property type="entry name" value="GLUCOSAMINE--FRUCTOSE-6-PHOSPHATE AMINOTRANSFERASE, ISOMERIZING"/>
    <property type="match status" value="1"/>
</dbReference>
<evidence type="ECO:0000256" key="5">
    <source>
        <dbReference type="ARBA" id="ARBA00022490"/>
    </source>
</evidence>
<dbReference type="Gene3D" id="3.60.20.10">
    <property type="entry name" value="Glutamine Phosphoribosylpyrophosphate, subunit 1, domain 1"/>
    <property type="match status" value="1"/>
</dbReference>
<feature type="active site" description="For Fru-6P isomerization activity" evidence="10">
    <location>
        <position position="603"/>
    </location>
</feature>
<evidence type="ECO:0000256" key="7">
    <source>
        <dbReference type="ARBA" id="ARBA00022679"/>
    </source>
</evidence>
<evidence type="ECO:0000256" key="1">
    <source>
        <dbReference type="ARBA" id="ARBA00001031"/>
    </source>
</evidence>
<evidence type="ECO:0000259" key="11">
    <source>
        <dbReference type="PROSITE" id="PS51278"/>
    </source>
</evidence>
<dbReference type="InterPro" id="IPR017932">
    <property type="entry name" value="GATase_2_dom"/>
</dbReference>
<comment type="subunit">
    <text evidence="10">Homodimer.</text>
</comment>
<dbReference type="GO" id="GO:0005975">
    <property type="term" value="P:carbohydrate metabolic process"/>
    <property type="evidence" value="ECO:0007669"/>
    <property type="project" value="UniProtKB-UniRule"/>
</dbReference>
<dbReference type="SUPFAM" id="SSF56235">
    <property type="entry name" value="N-terminal nucleophile aminohydrolases (Ntn hydrolases)"/>
    <property type="match status" value="1"/>
</dbReference>
<reference evidence="13 14" key="1">
    <citation type="submission" date="2016-07" db="EMBL/GenBank/DDBJ databases">
        <title>Complete genome sequence of Bradyrhizobium icense LMTR 13T, a potential inoculant strain isolated from lima bean (Phaseolus lunatus) in Peru.</title>
        <authorList>
            <person name="Ormeno-Orrillo E."/>
            <person name="Duran D."/>
            <person name="Rogel M.A."/>
            <person name="Rey L."/>
            <person name="Imperial J."/>
            <person name="Ruiz-Argueso T."/>
            <person name="Martinez-Romero E."/>
        </authorList>
    </citation>
    <scope>NUCLEOTIDE SEQUENCE [LARGE SCALE GENOMIC DNA]</scope>
    <source>
        <strain evidence="13 14">LMTR 13</strain>
    </source>
</reference>
<dbReference type="InterPro" id="IPR005855">
    <property type="entry name" value="GFAT"/>
</dbReference>
<dbReference type="Proteomes" id="UP000092839">
    <property type="component" value="Chromosome"/>
</dbReference>
<keyword evidence="5 10" id="KW-0963">Cytoplasm</keyword>
<feature type="active site" description="Nucleophile; for GATase activity" evidence="10">
    <location>
        <position position="2"/>
    </location>
</feature>
<dbReference type="Pfam" id="PF01380">
    <property type="entry name" value="SIS"/>
    <property type="match status" value="2"/>
</dbReference>
<comment type="catalytic activity">
    <reaction evidence="1 10">
        <text>D-fructose 6-phosphate + L-glutamine = D-glucosamine 6-phosphate + L-glutamate</text>
        <dbReference type="Rhea" id="RHEA:13237"/>
        <dbReference type="ChEBI" id="CHEBI:29985"/>
        <dbReference type="ChEBI" id="CHEBI:58359"/>
        <dbReference type="ChEBI" id="CHEBI:58725"/>
        <dbReference type="ChEBI" id="CHEBI:61527"/>
        <dbReference type="EC" id="2.6.1.16"/>
    </reaction>
</comment>
<dbReference type="CDD" id="cd00714">
    <property type="entry name" value="GFAT"/>
    <property type="match status" value="1"/>
</dbReference>
<dbReference type="KEGG" id="bic:LMTR13_19875"/>
<dbReference type="CDD" id="cd05008">
    <property type="entry name" value="SIS_GlmS_GlmD_1"/>
    <property type="match status" value="1"/>
</dbReference>
<dbReference type="SUPFAM" id="SSF53697">
    <property type="entry name" value="SIS domain"/>
    <property type="match status" value="1"/>
</dbReference>
<dbReference type="PANTHER" id="PTHR10937:SF0">
    <property type="entry name" value="GLUTAMINE--FRUCTOSE-6-PHOSPHATE TRANSAMINASE (ISOMERIZING)"/>
    <property type="match status" value="1"/>
</dbReference>
<dbReference type="InterPro" id="IPR035490">
    <property type="entry name" value="GlmS/FrlB_SIS"/>
</dbReference>
<dbReference type="GO" id="GO:0004360">
    <property type="term" value="F:glutamine-fructose-6-phosphate transaminase (isomerizing) activity"/>
    <property type="evidence" value="ECO:0007669"/>
    <property type="project" value="UniProtKB-UniRule"/>
</dbReference>
<dbReference type="EMBL" id="CP016428">
    <property type="protein sequence ID" value="ANW02091.1"/>
    <property type="molecule type" value="Genomic_DNA"/>
</dbReference>
<dbReference type="NCBIfam" id="TIGR01135">
    <property type="entry name" value="glmS"/>
    <property type="match status" value="1"/>
</dbReference>
<dbReference type="InterPro" id="IPR046348">
    <property type="entry name" value="SIS_dom_sf"/>
</dbReference>
<dbReference type="InterPro" id="IPR035466">
    <property type="entry name" value="GlmS/AgaS_SIS"/>
</dbReference>
<dbReference type="NCBIfam" id="NF001484">
    <property type="entry name" value="PRK00331.1"/>
    <property type="match status" value="1"/>
</dbReference>
<dbReference type="InterPro" id="IPR029055">
    <property type="entry name" value="Ntn_hydrolases_N"/>
</dbReference>
<dbReference type="GO" id="GO:0006047">
    <property type="term" value="P:UDP-N-acetylglucosamine metabolic process"/>
    <property type="evidence" value="ECO:0007669"/>
    <property type="project" value="TreeGrafter"/>
</dbReference>
<sequence length="608" mass="65971">MCGIVGILGKAPVAEQLVDSLKRLEYRGYDSAGVATLEGDHLERRRAEGKLKNLEKRLDAEPLKGHTGIGHTRWATHGKPTENNAHPHATDRVAVVHNGIIENFRELREALEKKGTVFKTETDTEIVLHLVDSFLQKGIKPVEAVRAALSELRGAFALGFIFAGDDDLMIGARNGPPLAIGHGDGEMYLGSDAIALGPFTDTISYLEDGDWAVLTRKGATIYDKTNAIVHRDAVKHSASTSLVDKANYRHFMAKEIHEQPEVVGHTLARYIDMASERVMLPVKLPFDFKDIQRISITACGTASYAGYVAKYWFERLARIPVELDVASEFRYREAPLRKGDLAIFISQSGETADTLAALRYAKAEGVHTLSVVNVPTSTIARESETVLQTLAGPEIGVASTKAFTCQLMVLASLAVAAGKARGELSDEDETKLVHGLVEIPRLMAAALTLEPQIEKLARDISKSKDVLYLGRGTSYPLALEGALKLKEISYIHAEGYAAGELKHGPIALIDETMPVVVIAPYDRVFEKTVSNMQEVAARGGNIILMTDAKGAAEATVDSLVTIVLPDMASAFTPMVYAVPVQLLAYHTAVVMGTDVDQPRNLAKSVTVE</sequence>
<feature type="domain" description="SIS" evidence="12">
    <location>
        <begin position="284"/>
        <end position="423"/>
    </location>
</feature>
<feature type="domain" description="Glutamine amidotransferase type-2" evidence="11">
    <location>
        <begin position="2"/>
        <end position="217"/>
    </location>
</feature>
<keyword evidence="8" id="KW-0677">Repeat</keyword>
<gene>
    <name evidence="10" type="primary">glmS</name>
    <name evidence="13" type="ORF">LMTR13_19875</name>
</gene>
<feature type="domain" description="SIS" evidence="12">
    <location>
        <begin position="456"/>
        <end position="598"/>
    </location>
</feature>
<evidence type="ECO:0000259" key="12">
    <source>
        <dbReference type="PROSITE" id="PS51464"/>
    </source>
</evidence>
<evidence type="ECO:0000256" key="6">
    <source>
        <dbReference type="ARBA" id="ARBA00022576"/>
    </source>
</evidence>
<dbReference type="FunFam" id="3.60.20.10:FF:000006">
    <property type="entry name" value="Glutamine--fructose-6-phosphate aminotransferase [isomerizing]"/>
    <property type="match status" value="1"/>
</dbReference>
<evidence type="ECO:0000256" key="3">
    <source>
        <dbReference type="ARBA" id="ARBA00012916"/>
    </source>
</evidence>
<keyword evidence="6 10" id="KW-0032">Aminotransferase</keyword>
<dbReference type="OrthoDB" id="9761808at2"/>
<dbReference type="GO" id="GO:0005829">
    <property type="term" value="C:cytosol"/>
    <property type="evidence" value="ECO:0007669"/>
    <property type="project" value="TreeGrafter"/>
</dbReference>
<dbReference type="Gene3D" id="3.40.50.10490">
    <property type="entry name" value="Glucose-6-phosphate isomerase like protein, domain 1"/>
    <property type="match status" value="2"/>
</dbReference>
<keyword evidence="14" id="KW-1185">Reference proteome</keyword>
<dbReference type="EC" id="2.6.1.16" evidence="3 10"/>
<dbReference type="Pfam" id="PF13522">
    <property type="entry name" value="GATase_6"/>
    <property type="match status" value="1"/>
</dbReference>